<evidence type="ECO:0000256" key="1">
    <source>
        <dbReference type="SAM" id="MobiDB-lite"/>
    </source>
</evidence>
<gene>
    <name evidence="3" type="ORF">LTR62_000920</name>
</gene>
<accession>A0AAN7T8Z4</accession>
<feature type="compositionally biased region" description="Polar residues" evidence="1">
    <location>
        <begin position="273"/>
        <end position="290"/>
    </location>
</feature>
<dbReference type="Pfam" id="PF24476">
    <property type="entry name" value="DUF7580"/>
    <property type="match status" value="1"/>
</dbReference>
<feature type="region of interest" description="Disordered" evidence="1">
    <location>
        <begin position="273"/>
        <end position="306"/>
    </location>
</feature>
<organism evidence="3 4">
    <name type="scientific">Meristemomyces frigidus</name>
    <dbReference type="NCBI Taxonomy" id="1508187"/>
    <lineage>
        <taxon>Eukaryota</taxon>
        <taxon>Fungi</taxon>
        <taxon>Dikarya</taxon>
        <taxon>Ascomycota</taxon>
        <taxon>Pezizomycotina</taxon>
        <taxon>Dothideomycetes</taxon>
        <taxon>Dothideomycetidae</taxon>
        <taxon>Mycosphaerellales</taxon>
        <taxon>Teratosphaeriaceae</taxon>
        <taxon>Meristemomyces</taxon>
    </lineage>
</organism>
<dbReference type="PANTHER" id="PTHR35186:SF4">
    <property type="entry name" value="PRION-INHIBITION AND PROPAGATION HELO DOMAIN-CONTAINING PROTEIN"/>
    <property type="match status" value="1"/>
</dbReference>
<sequence>MTAAGYNIDAPITAARQKNKDGKVINLYKLLHDELSCLDVCLRGLVQSLPLLDERQRAELLKLDGSTWELEITQRALWQRLGPAQHAFADNLEIILKTLEDILSTESFKLKRSDSTEAGRPMYANLRQLRRDHGKKNEGIRARIRFTRKERKLAKGVQDITSCSGIIQRLLGTSSMPAFPQVVSRKITGKSAPPKKICELAQRVHTSFMGHWPCSCHVMHEARLCINVAYEVDPECLPTRLDLFIAISDADKEQRRWQKSFMTVDPLTIISQPDLSRPASTPHVSFQITDPGQPVSKRRRRSSATEDYKMPITAMCTLVERAHRNGVGFDLLLNNDRALNKDQLLHIKSNGPSARMTDSQTQTSLHDLLISRDRFTVRDRRRLAVILAHALLHLKGSHWLRDSWSKDDVRFMHLLKDGRADVRRPYVSYAAVPEAGSSDDDATSQLHECPPLLGLGIVLLELGLSHPIDQRREEMDMMGNVPHINTNFFTAMRVLDDSEGDLQKSYWGAVQACLTCSELEVPGSGKAFDFSDDVFRGMVYEHVVAPLEAELFAGWGEKLEDLWDQDVVSGTAGDESQATAGASSR</sequence>
<dbReference type="InterPro" id="IPR056002">
    <property type="entry name" value="DUF7580"/>
</dbReference>
<reference evidence="3" key="1">
    <citation type="submission" date="2023-08" db="EMBL/GenBank/DDBJ databases">
        <title>Black Yeasts Isolated from many extreme environments.</title>
        <authorList>
            <person name="Coleine C."/>
            <person name="Stajich J.E."/>
            <person name="Selbmann L."/>
        </authorList>
    </citation>
    <scope>NUCLEOTIDE SEQUENCE</scope>
    <source>
        <strain evidence="3">CCFEE 5401</strain>
    </source>
</reference>
<comment type="caution">
    <text evidence="3">The sequence shown here is derived from an EMBL/GenBank/DDBJ whole genome shotgun (WGS) entry which is preliminary data.</text>
</comment>
<evidence type="ECO:0000313" key="4">
    <source>
        <dbReference type="Proteomes" id="UP001310890"/>
    </source>
</evidence>
<name>A0AAN7T8Z4_9PEZI</name>
<feature type="domain" description="DUF7580" evidence="2">
    <location>
        <begin position="195"/>
        <end position="551"/>
    </location>
</feature>
<evidence type="ECO:0000313" key="3">
    <source>
        <dbReference type="EMBL" id="KAK5107685.1"/>
    </source>
</evidence>
<evidence type="ECO:0000259" key="2">
    <source>
        <dbReference type="Pfam" id="PF24476"/>
    </source>
</evidence>
<dbReference type="AlphaFoldDB" id="A0AAN7T8Z4"/>
<protein>
    <recommendedName>
        <fullName evidence="2">DUF7580 domain-containing protein</fullName>
    </recommendedName>
</protein>
<dbReference type="PANTHER" id="PTHR35186">
    <property type="entry name" value="ANK_REP_REGION DOMAIN-CONTAINING PROTEIN"/>
    <property type="match status" value="1"/>
</dbReference>
<proteinExistence type="predicted"/>
<dbReference type="EMBL" id="JAVRRL010000111">
    <property type="protein sequence ID" value="KAK5107685.1"/>
    <property type="molecule type" value="Genomic_DNA"/>
</dbReference>
<dbReference type="Proteomes" id="UP001310890">
    <property type="component" value="Unassembled WGS sequence"/>
</dbReference>